<dbReference type="SMART" id="SM00248">
    <property type="entry name" value="ANK"/>
    <property type="match status" value="4"/>
</dbReference>
<dbReference type="Gene3D" id="1.25.40.20">
    <property type="entry name" value="Ankyrin repeat-containing domain"/>
    <property type="match status" value="2"/>
</dbReference>
<reference evidence="5 6" key="1">
    <citation type="submission" date="2020-02" db="EMBL/GenBank/DDBJ databases">
        <authorList>
            <person name="Ferguson B K."/>
        </authorList>
    </citation>
    <scope>NUCLEOTIDE SEQUENCE [LARGE SCALE GENOMIC DNA]</scope>
</reference>
<protein>
    <recommendedName>
        <fullName evidence="4">MADF domain-containing protein</fullName>
    </recommendedName>
</protein>
<name>A0A6H5IUP2_9HYME</name>
<organism evidence="5 6">
    <name type="scientific">Trichogramma brassicae</name>
    <dbReference type="NCBI Taxonomy" id="86971"/>
    <lineage>
        <taxon>Eukaryota</taxon>
        <taxon>Metazoa</taxon>
        <taxon>Ecdysozoa</taxon>
        <taxon>Arthropoda</taxon>
        <taxon>Hexapoda</taxon>
        <taxon>Insecta</taxon>
        <taxon>Pterygota</taxon>
        <taxon>Neoptera</taxon>
        <taxon>Endopterygota</taxon>
        <taxon>Hymenoptera</taxon>
        <taxon>Apocrita</taxon>
        <taxon>Proctotrupomorpha</taxon>
        <taxon>Chalcidoidea</taxon>
        <taxon>Trichogrammatidae</taxon>
        <taxon>Trichogramma</taxon>
    </lineage>
</organism>
<dbReference type="PROSITE" id="PS51029">
    <property type="entry name" value="MADF"/>
    <property type="match status" value="1"/>
</dbReference>
<accession>A0A6H5IUP2</accession>
<keyword evidence="1" id="KW-0677">Repeat</keyword>
<evidence type="ECO:0000256" key="3">
    <source>
        <dbReference type="PROSITE-ProRule" id="PRU00023"/>
    </source>
</evidence>
<dbReference type="PRINTS" id="PR01415">
    <property type="entry name" value="ANKYRIN"/>
</dbReference>
<dbReference type="Proteomes" id="UP000479190">
    <property type="component" value="Unassembled WGS sequence"/>
</dbReference>
<evidence type="ECO:0000259" key="4">
    <source>
        <dbReference type="PROSITE" id="PS51029"/>
    </source>
</evidence>
<dbReference type="InterPro" id="IPR002110">
    <property type="entry name" value="Ankyrin_rpt"/>
</dbReference>
<dbReference type="AlphaFoldDB" id="A0A6H5IUP2"/>
<dbReference type="Pfam" id="PF10545">
    <property type="entry name" value="MADF_DNA_bdg"/>
    <property type="match status" value="1"/>
</dbReference>
<dbReference type="PROSITE" id="PS50088">
    <property type="entry name" value="ANK_REPEAT"/>
    <property type="match status" value="2"/>
</dbReference>
<dbReference type="PROSITE" id="PS50297">
    <property type="entry name" value="ANK_REP_REGION"/>
    <property type="match status" value="2"/>
</dbReference>
<dbReference type="Pfam" id="PF12796">
    <property type="entry name" value="Ank_2"/>
    <property type="match status" value="1"/>
</dbReference>
<dbReference type="InterPro" id="IPR051637">
    <property type="entry name" value="Ank_repeat_dom-contain_49"/>
</dbReference>
<gene>
    <name evidence="5" type="ORF">TBRA_LOCUS12976</name>
</gene>
<keyword evidence="2 3" id="KW-0040">ANK repeat</keyword>
<dbReference type="SUPFAM" id="SSF48403">
    <property type="entry name" value="Ankyrin repeat"/>
    <property type="match status" value="1"/>
</dbReference>
<feature type="domain" description="MADF" evidence="4">
    <location>
        <begin position="72"/>
        <end position="162"/>
    </location>
</feature>
<proteinExistence type="predicted"/>
<dbReference type="PANTHER" id="PTHR24180">
    <property type="entry name" value="CYCLIN-DEPENDENT KINASE INHIBITOR 2C-RELATED"/>
    <property type="match status" value="1"/>
</dbReference>
<evidence type="ECO:0000256" key="2">
    <source>
        <dbReference type="ARBA" id="ARBA00023043"/>
    </source>
</evidence>
<keyword evidence="6" id="KW-1185">Reference proteome</keyword>
<dbReference type="OrthoDB" id="6593077at2759"/>
<dbReference type="EMBL" id="CADCXV010001106">
    <property type="protein sequence ID" value="CAB0041302.1"/>
    <property type="molecule type" value="Genomic_DNA"/>
</dbReference>
<evidence type="ECO:0000313" key="5">
    <source>
        <dbReference type="EMBL" id="CAB0041302.1"/>
    </source>
</evidence>
<dbReference type="InterPro" id="IPR036770">
    <property type="entry name" value="Ankyrin_rpt-contain_sf"/>
</dbReference>
<dbReference type="InterPro" id="IPR006578">
    <property type="entry name" value="MADF-dom"/>
</dbReference>
<evidence type="ECO:0000256" key="1">
    <source>
        <dbReference type="ARBA" id="ARBA00022737"/>
    </source>
</evidence>
<feature type="repeat" description="ANK" evidence="3">
    <location>
        <begin position="174"/>
        <end position="209"/>
    </location>
</feature>
<dbReference type="PANTHER" id="PTHR24180:SF45">
    <property type="entry name" value="POLY [ADP-RIBOSE] POLYMERASE TANKYRASE"/>
    <property type="match status" value="1"/>
</dbReference>
<evidence type="ECO:0000313" key="6">
    <source>
        <dbReference type="Proteomes" id="UP000479190"/>
    </source>
</evidence>
<feature type="repeat" description="ANK" evidence="3">
    <location>
        <begin position="251"/>
        <end position="283"/>
    </location>
</feature>
<sequence>MSTMYLGPPGCPWYTHLVRWSFLRLSKITKEGLMILIGVLDFHPGFRRLSEIFLKTRGPYALVVYLIYQETQLIAEVKKHPELWYIKHERYYNIHAKAKLWELVSAQIGCTNTFLCRGDDMTSAREYCGPFTTKRWTALHIVSMGEQFYDLAKMLFKICDDKHQPLLVDARDRSGHTPLHLALESSSYGKKNVIELLLRHGADPNLTNGWGYTLLHRICMYYRDLRFGAEILFQVCRKINRTVEVNARDKFGNTPLHLALKYAKLNLLELLLRNGADPNSRNTKGLSPLHVTCDDHEYYDLMKMFFELCEQIICEFKSMLKTKWVIVHCISLYHVDASNIPHCCWLKAQIPI</sequence>